<keyword evidence="6" id="KW-0472">Membrane</keyword>
<evidence type="ECO:0000256" key="4">
    <source>
        <dbReference type="ARBA" id="ARBA00023242"/>
    </source>
</evidence>
<dbReference type="Gene3D" id="1.10.10.60">
    <property type="entry name" value="Homeodomain-like"/>
    <property type="match status" value="2"/>
</dbReference>
<dbReference type="EMBL" id="SDRB02012217">
    <property type="protein sequence ID" value="THF98392.1"/>
    <property type="molecule type" value="Genomic_DNA"/>
</dbReference>
<dbReference type="GO" id="GO:0005634">
    <property type="term" value="C:nucleus"/>
    <property type="evidence" value="ECO:0007669"/>
    <property type="project" value="UniProtKB-SubCell"/>
</dbReference>
<dbReference type="PROSITE" id="PS51294">
    <property type="entry name" value="HTH_MYB"/>
    <property type="match status" value="2"/>
</dbReference>
<evidence type="ECO:0000313" key="10">
    <source>
        <dbReference type="Proteomes" id="UP000306102"/>
    </source>
</evidence>
<comment type="subcellular location">
    <subcellularLocation>
        <location evidence="1">Nucleus</location>
    </subcellularLocation>
</comment>
<dbReference type="PANTHER" id="PTHR47994">
    <property type="entry name" value="F14D16.11-RELATED"/>
    <property type="match status" value="1"/>
</dbReference>
<evidence type="ECO:0000259" key="8">
    <source>
        <dbReference type="PROSITE" id="PS51294"/>
    </source>
</evidence>
<feature type="domain" description="HTH myb-type" evidence="8">
    <location>
        <begin position="161"/>
        <end position="189"/>
    </location>
</feature>
<reference evidence="9 10" key="1">
    <citation type="journal article" date="2018" name="Proc. Natl. Acad. Sci. U.S.A.">
        <title>Draft genome sequence of Camellia sinensis var. sinensis provides insights into the evolution of the tea genome and tea quality.</title>
        <authorList>
            <person name="Wei C."/>
            <person name="Yang H."/>
            <person name="Wang S."/>
            <person name="Zhao J."/>
            <person name="Liu C."/>
            <person name="Gao L."/>
            <person name="Xia E."/>
            <person name="Lu Y."/>
            <person name="Tai Y."/>
            <person name="She G."/>
            <person name="Sun J."/>
            <person name="Cao H."/>
            <person name="Tong W."/>
            <person name="Gao Q."/>
            <person name="Li Y."/>
            <person name="Deng W."/>
            <person name="Jiang X."/>
            <person name="Wang W."/>
            <person name="Chen Q."/>
            <person name="Zhang S."/>
            <person name="Li H."/>
            <person name="Wu J."/>
            <person name="Wang P."/>
            <person name="Li P."/>
            <person name="Shi C."/>
            <person name="Zheng F."/>
            <person name="Jian J."/>
            <person name="Huang B."/>
            <person name="Shan D."/>
            <person name="Shi M."/>
            <person name="Fang C."/>
            <person name="Yue Y."/>
            <person name="Li F."/>
            <person name="Li D."/>
            <person name="Wei S."/>
            <person name="Han B."/>
            <person name="Jiang C."/>
            <person name="Yin Y."/>
            <person name="Xia T."/>
            <person name="Zhang Z."/>
            <person name="Bennetzen J.L."/>
            <person name="Zhao S."/>
            <person name="Wan X."/>
        </authorList>
    </citation>
    <scope>NUCLEOTIDE SEQUENCE [LARGE SCALE GENOMIC DNA]</scope>
    <source>
        <strain evidence="10">cv. Shuchazao</strain>
        <tissue evidence="9">Leaf</tissue>
    </source>
</reference>
<feature type="domain" description="Myb-like" evidence="7">
    <location>
        <begin position="1"/>
        <end position="45"/>
    </location>
</feature>
<dbReference type="PANTHER" id="PTHR47994:SF5">
    <property type="entry name" value="F14D16.11-RELATED"/>
    <property type="match status" value="1"/>
</dbReference>
<dbReference type="InterPro" id="IPR009057">
    <property type="entry name" value="Homeodomain-like_sf"/>
</dbReference>
<keyword evidence="3" id="KW-0238">DNA-binding</keyword>
<dbReference type="InterPro" id="IPR017930">
    <property type="entry name" value="Myb_dom"/>
</dbReference>
<feature type="domain" description="Myb-like" evidence="7">
    <location>
        <begin position="148"/>
        <end position="185"/>
    </location>
</feature>
<dbReference type="AlphaFoldDB" id="A0A4S4D7I7"/>
<dbReference type="CDD" id="cd00167">
    <property type="entry name" value="SANT"/>
    <property type="match status" value="2"/>
</dbReference>
<evidence type="ECO:0000256" key="6">
    <source>
        <dbReference type="SAM" id="Phobius"/>
    </source>
</evidence>
<keyword evidence="10" id="KW-1185">Reference proteome</keyword>
<dbReference type="PROSITE" id="PS50090">
    <property type="entry name" value="MYB_LIKE"/>
    <property type="match status" value="2"/>
</dbReference>
<dbReference type="SUPFAM" id="SSF46689">
    <property type="entry name" value="Homeodomain-like"/>
    <property type="match status" value="2"/>
</dbReference>
<keyword evidence="6" id="KW-1133">Transmembrane helix</keyword>
<keyword evidence="2" id="KW-0677">Repeat</keyword>
<dbReference type="InterPro" id="IPR001005">
    <property type="entry name" value="SANT/Myb"/>
</dbReference>
<keyword evidence="6" id="KW-0812">Transmembrane</keyword>
<gene>
    <name evidence="9" type="ORF">TEA_029206</name>
</gene>
<evidence type="ECO:0000256" key="1">
    <source>
        <dbReference type="ARBA" id="ARBA00004123"/>
    </source>
</evidence>
<feature type="region of interest" description="Disordered" evidence="5">
    <location>
        <begin position="203"/>
        <end position="229"/>
    </location>
</feature>
<feature type="domain" description="HTH myb-type" evidence="8">
    <location>
        <begin position="21"/>
        <end position="49"/>
    </location>
</feature>
<proteinExistence type="predicted"/>
<keyword evidence="4" id="KW-0539">Nucleus</keyword>
<evidence type="ECO:0000256" key="3">
    <source>
        <dbReference type="ARBA" id="ARBA00023125"/>
    </source>
</evidence>
<feature type="compositionally biased region" description="Polar residues" evidence="5">
    <location>
        <begin position="59"/>
        <end position="86"/>
    </location>
</feature>
<name>A0A4S4D7I7_CAMSN</name>
<feature type="region of interest" description="Disordered" evidence="5">
    <location>
        <begin position="57"/>
        <end position="89"/>
    </location>
</feature>
<evidence type="ECO:0008006" key="11">
    <source>
        <dbReference type="Google" id="ProtNLM"/>
    </source>
</evidence>
<protein>
    <recommendedName>
        <fullName evidence="11">HTH myb-type domain-containing protein</fullName>
    </recommendedName>
</protein>
<comment type="caution">
    <text evidence="9">The sequence shown here is derived from an EMBL/GenBank/DDBJ whole genome shotgun (WGS) entry which is preliminary data.</text>
</comment>
<dbReference type="Proteomes" id="UP000306102">
    <property type="component" value="Unassembled WGS sequence"/>
</dbReference>
<dbReference type="InterPro" id="IPR015495">
    <property type="entry name" value="Myb_TF_plants"/>
</dbReference>
<evidence type="ECO:0000256" key="2">
    <source>
        <dbReference type="ARBA" id="ARBA00022737"/>
    </source>
</evidence>
<organism evidence="9 10">
    <name type="scientific">Camellia sinensis var. sinensis</name>
    <name type="common">China tea</name>
    <dbReference type="NCBI Taxonomy" id="542762"/>
    <lineage>
        <taxon>Eukaryota</taxon>
        <taxon>Viridiplantae</taxon>
        <taxon>Streptophyta</taxon>
        <taxon>Embryophyta</taxon>
        <taxon>Tracheophyta</taxon>
        <taxon>Spermatophyta</taxon>
        <taxon>Magnoliopsida</taxon>
        <taxon>eudicotyledons</taxon>
        <taxon>Gunneridae</taxon>
        <taxon>Pentapetalae</taxon>
        <taxon>asterids</taxon>
        <taxon>Ericales</taxon>
        <taxon>Theaceae</taxon>
        <taxon>Camellia</taxon>
    </lineage>
</organism>
<accession>A0A4S4D7I7</accession>
<dbReference type="Pfam" id="PF00249">
    <property type="entry name" value="Myb_DNA-binding"/>
    <property type="match status" value="2"/>
</dbReference>
<evidence type="ECO:0000259" key="7">
    <source>
        <dbReference type="PROSITE" id="PS50090"/>
    </source>
</evidence>
<evidence type="ECO:0000256" key="5">
    <source>
        <dbReference type="SAM" id="MobiDB-lite"/>
    </source>
</evidence>
<evidence type="ECO:0000313" key="9">
    <source>
        <dbReference type="EMBL" id="THF98392.1"/>
    </source>
</evidence>
<feature type="transmembrane region" description="Helical" evidence="6">
    <location>
        <begin position="403"/>
        <end position="427"/>
    </location>
</feature>
<sequence length="428" mass="48397">MKRFGKGKRKEKHMRNYVKYRWSLIAGRLPGRTDNEVKNYWNSHIKRKLIRIGIDPNNHRLNQTLPRPQNQSMSNLTTSSESTNDASKPLKAFTGNDGVSVNATCLEDDNSSSNELNLNLDLTIAIPCAFSLFEGKKGQEKELKVAKESESDQLPTLLLFRWSLIAGRLPGRTDNEVKNYWNSHIKRKLIRIGIDPNNHRLNQTLPRPQNQYMSNLTTSSESTNDASKPLKAFTDNDRVSLNATCPEDDNSSSNELNLNLDLTIAVPCAFSLFEGKKGQEKELKVAKKSESDHLPTLLLFRVVGHTRRTCPQNDHKTGQVGSSLFEEYDDYDPIGTPTPFTPKRPRNNMRPCKTHPVKRRLFVTKVDTSPVQLSKDVNDLRSCDAQVVQNSTFTDADTSLGDYFYGIFSVQIMFMLLTFALQILCVAA</sequence>
<dbReference type="GO" id="GO:0003677">
    <property type="term" value="F:DNA binding"/>
    <property type="evidence" value="ECO:0007669"/>
    <property type="project" value="UniProtKB-KW"/>
</dbReference>
<feature type="compositionally biased region" description="Polar residues" evidence="5">
    <location>
        <begin position="203"/>
        <end position="226"/>
    </location>
</feature>